<feature type="domain" description="Putative T7SS secretion signal" evidence="3">
    <location>
        <begin position="16"/>
        <end position="192"/>
    </location>
</feature>
<dbReference type="RefSeq" id="WP_248868008.1">
    <property type="nucleotide sequence ID" value="NZ_CP086322.1"/>
</dbReference>
<gene>
    <name evidence="4" type="ORF">K9S39_39180</name>
</gene>
<dbReference type="Gene3D" id="1.20.5.340">
    <property type="match status" value="1"/>
</dbReference>
<feature type="compositionally biased region" description="Low complexity" evidence="2">
    <location>
        <begin position="431"/>
        <end position="443"/>
    </location>
</feature>
<dbReference type="Pfam" id="PF21725">
    <property type="entry name" value="T7SS_signal"/>
    <property type="match status" value="1"/>
</dbReference>
<name>A0ABY4MHF8_9ACTN</name>
<accession>A0ABY4MHF8</accession>
<evidence type="ECO:0000256" key="2">
    <source>
        <dbReference type="SAM" id="MobiDB-lite"/>
    </source>
</evidence>
<evidence type="ECO:0000313" key="4">
    <source>
        <dbReference type="EMBL" id="UQA97095.1"/>
    </source>
</evidence>
<feature type="compositionally biased region" description="Polar residues" evidence="2">
    <location>
        <begin position="403"/>
        <end position="413"/>
    </location>
</feature>
<evidence type="ECO:0000259" key="3">
    <source>
        <dbReference type="Pfam" id="PF21725"/>
    </source>
</evidence>
<dbReference type="Proteomes" id="UP000830115">
    <property type="component" value="Chromosome"/>
</dbReference>
<protein>
    <recommendedName>
        <fullName evidence="3">Putative T7SS secretion signal domain-containing protein</fullName>
    </recommendedName>
</protein>
<evidence type="ECO:0000256" key="1">
    <source>
        <dbReference type="SAM" id="Coils"/>
    </source>
</evidence>
<keyword evidence="5" id="KW-1185">Reference proteome</keyword>
<evidence type="ECO:0000313" key="5">
    <source>
        <dbReference type="Proteomes" id="UP000830115"/>
    </source>
</evidence>
<dbReference type="EMBL" id="CP086322">
    <property type="protein sequence ID" value="UQA97095.1"/>
    <property type="molecule type" value="Genomic_DNA"/>
</dbReference>
<dbReference type="InterPro" id="IPR049082">
    <property type="entry name" value="T7SS_signal"/>
</dbReference>
<feature type="coiled-coil region" evidence="1">
    <location>
        <begin position="85"/>
        <end position="169"/>
    </location>
</feature>
<organism evidence="4 5">
    <name type="scientific">Streptomyces halobius</name>
    <dbReference type="NCBI Taxonomy" id="2879846"/>
    <lineage>
        <taxon>Bacteria</taxon>
        <taxon>Bacillati</taxon>
        <taxon>Actinomycetota</taxon>
        <taxon>Actinomycetes</taxon>
        <taxon>Kitasatosporales</taxon>
        <taxon>Streptomycetaceae</taxon>
        <taxon>Streptomyces</taxon>
    </lineage>
</organism>
<keyword evidence="1" id="KW-0175">Coiled coil</keyword>
<proteinExistence type="predicted"/>
<sequence>MATEQFEALGFDPAPGIPESVQQLASKLSRAGQQLGETHSALSRLGKSGGVWEGEAATQFAGTVGKLPSQLGTARDSLLQAAGVMQRWETRLGEYQSLAHSLETQAKTAQQNLKSAQSHPDLGLAGQTFDTEEALASAQQRLDLAQNRVNSAHEELNSLRRRAQDLLGNHNDTAIATAQALNTAAESAPDKPGRFEMLLNAIKDLGSKLGDLASDVWGWIKEHADVIYDIGTLMGYASAACDLLAVVFSETVVGAVIFEVGARAFGIGALGFHALGGLAGSKNFAWSDLALDGFALVPFGGLAKGGVGIAEGGADLVRAIDGAGRIGQIANNIYGLGNATKEKIIDVVSDLWTVDDDKKKTVAPGTPEPVQSMSLASAAGMDAPGSEQLLPRTESVPVKELTGQDNAVISRTTWDIREPSQRPARPDAMVPASGSPSAAPAFG</sequence>
<feature type="region of interest" description="Disordered" evidence="2">
    <location>
        <begin position="403"/>
        <end position="443"/>
    </location>
</feature>
<reference evidence="4" key="1">
    <citation type="submission" date="2021-10" db="EMBL/GenBank/DDBJ databases">
        <title>Streptomyces nigrumlapis sp.nov.,an antimicrobial producing actinobacterium isolated from Black Gobi rocks.</title>
        <authorList>
            <person name="Wen Y."/>
            <person name="Zhang W."/>
            <person name="Liu X.G."/>
        </authorList>
    </citation>
    <scope>NUCLEOTIDE SEQUENCE</scope>
    <source>
        <strain evidence="4">ST13-2-2</strain>
    </source>
</reference>